<dbReference type="Proteomes" id="UP001236500">
    <property type="component" value="Chromosome"/>
</dbReference>
<evidence type="ECO:0000256" key="1">
    <source>
        <dbReference type="SAM" id="Phobius"/>
    </source>
</evidence>
<gene>
    <name evidence="2" type="ORF">PVT68_06770</name>
</gene>
<feature type="transmembrane region" description="Helical" evidence="1">
    <location>
        <begin position="45"/>
        <end position="64"/>
    </location>
</feature>
<dbReference type="EMBL" id="CP118605">
    <property type="protein sequence ID" value="WGL17995.1"/>
    <property type="molecule type" value="Genomic_DNA"/>
</dbReference>
<feature type="transmembrane region" description="Helical" evidence="1">
    <location>
        <begin position="71"/>
        <end position="91"/>
    </location>
</feature>
<keyword evidence="3" id="KW-1185">Reference proteome</keyword>
<organism evidence="2 3">
    <name type="scientific">Microbulbifer bruguierae</name>
    <dbReference type="NCBI Taxonomy" id="3029061"/>
    <lineage>
        <taxon>Bacteria</taxon>
        <taxon>Pseudomonadati</taxon>
        <taxon>Pseudomonadota</taxon>
        <taxon>Gammaproteobacteria</taxon>
        <taxon>Cellvibrionales</taxon>
        <taxon>Microbulbiferaceae</taxon>
        <taxon>Microbulbifer</taxon>
    </lineage>
</organism>
<reference evidence="2 3" key="1">
    <citation type="submission" date="2023-02" db="EMBL/GenBank/DDBJ databases">
        <title>Description and genomic characterization of Microbulbifer bruguierae sp. nov., isolated from the sediment of mangrove plant Bruguiera sexangula.</title>
        <authorList>
            <person name="Long M."/>
        </authorList>
    </citation>
    <scope>NUCLEOTIDE SEQUENCE [LARGE SCALE GENOMIC DNA]</scope>
    <source>
        <strain evidence="2 3">H12</strain>
    </source>
</reference>
<proteinExistence type="predicted"/>
<dbReference type="RefSeq" id="WP_280321936.1">
    <property type="nucleotide sequence ID" value="NZ_CP118605.1"/>
</dbReference>
<feature type="transmembrane region" description="Helical" evidence="1">
    <location>
        <begin position="7"/>
        <end position="25"/>
    </location>
</feature>
<keyword evidence="1" id="KW-0472">Membrane</keyword>
<evidence type="ECO:0000313" key="2">
    <source>
        <dbReference type="EMBL" id="WGL17995.1"/>
    </source>
</evidence>
<protein>
    <submittedName>
        <fullName evidence="2">Uncharacterized protein</fullName>
    </submittedName>
</protein>
<name>A0ABY8NH20_9GAMM</name>
<keyword evidence="1" id="KW-0812">Transmembrane</keyword>
<accession>A0ABY8NH20</accession>
<keyword evidence="1" id="KW-1133">Transmembrane helix</keyword>
<evidence type="ECO:0000313" key="3">
    <source>
        <dbReference type="Proteomes" id="UP001236500"/>
    </source>
</evidence>
<feature type="transmembrane region" description="Helical" evidence="1">
    <location>
        <begin position="103"/>
        <end position="123"/>
    </location>
</feature>
<sequence length="132" mass="15382">MVERSHWLQFLAHCLFFLAAWTLFIKYLFPIGFALATGEPWNSHVYWDLWPLAHVWLGWALLAQPGYTRRLAIVMSVIEIAIIVSKFVVFLGDPEWTLWRGNWFVNKVFVLVCFILILVTALVKPGLFRSTD</sequence>